<dbReference type="PANTHER" id="PTHR10334">
    <property type="entry name" value="CYSTEINE-RICH SECRETORY PROTEIN-RELATED"/>
    <property type="match status" value="1"/>
</dbReference>
<dbReference type="Proteomes" id="UP001500238">
    <property type="component" value="Unassembled WGS sequence"/>
</dbReference>
<proteinExistence type="predicted"/>
<sequence>MAGIMLKRHSWIAALLMVAGCAQAPERPERVVEPRPTTVNAARGSVLLQRTMLAGHNRARGDVGAPPLTWSEPLAVAAKGYADTMARTGRFEHAAQSLGMDRQGENLWTGTRGAYRFDEMIGHWVAERKDFVNLPVPQSSRTGRWQDVGHYTQIVWRGTTQVGCALASNATDDYLVCRYAPPGNVMGQVAY</sequence>
<dbReference type="PROSITE" id="PS51257">
    <property type="entry name" value="PROKAR_LIPOPROTEIN"/>
    <property type="match status" value="1"/>
</dbReference>
<dbReference type="PROSITE" id="PS01009">
    <property type="entry name" value="CRISP_1"/>
    <property type="match status" value="1"/>
</dbReference>
<dbReference type="PRINTS" id="PR00838">
    <property type="entry name" value="V5ALLERGEN"/>
</dbReference>
<evidence type="ECO:0000259" key="2">
    <source>
        <dbReference type="SMART" id="SM00198"/>
    </source>
</evidence>
<dbReference type="SUPFAM" id="SSF55797">
    <property type="entry name" value="PR-1-like"/>
    <property type="match status" value="1"/>
</dbReference>
<gene>
    <name evidence="3" type="ORF">GCM10009102_21910</name>
</gene>
<dbReference type="InterPro" id="IPR035940">
    <property type="entry name" value="CAP_sf"/>
</dbReference>
<evidence type="ECO:0000256" key="1">
    <source>
        <dbReference type="SAM" id="SignalP"/>
    </source>
</evidence>
<dbReference type="PROSITE" id="PS01010">
    <property type="entry name" value="CRISP_2"/>
    <property type="match status" value="1"/>
</dbReference>
<comment type="caution">
    <text evidence="3">The sequence shown here is derived from an EMBL/GenBank/DDBJ whole genome shotgun (WGS) entry which is preliminary data.</text>
</comment>
<feature type="signal peptide" evidence="1">
    <location>
        <begin position="1"/>
        <end position="24"/>
    </location>
</feature>
<dbReference type="Gene3D" id="3.40.33.10">
    <property type="entry name" value="CAP"/>
    <property type="match status" value="1"/>
</dbReference>
<feature type="domain" description="SCP" evidence="2">
    <location>
        <begin position="47"/>
        <end position="187"/>
    </location>
</feature>
<dbReference type="InterPro" id="IPR018244">
    <property type="entry name" value="Allrgn_V5/Tpx1_CS"/>
</dbReference>
<reference evidence="4" key="1">
    <citation type="journal article" date="2019" name="Int. J. Syst. Evol. Microbiol.">
        <title>The Global Catalogue of Microorganisms (GCM) 10K type strain sequencing project: providing services to taxonomists for standard genome sequencing and annotation.</title>
        <authorList>
            <consortium name="The Broad Institute Genomics Platform"/>
            <consortium name="The Broad Institute Genome Sequencing Center for Infectious Disease"/>
            <person name="Wu L."/>
            <person name="Ma J."/>
        </authorList>
    </citation>
    <scope>NUCLEOTIDE SEQUENCE [LARGE SCALE GENOMIC DNA]</scope>
    <source>
        <strain evidence="4">JCM 14603</strain>
    </source>
</reference>
<evidence type="ECO:0000313" key="3">
    <source>
        <dbReference type="EMBL" id="GAA0670736.1"/>
    </source>
</evidence>
<dbReference type="InterPro" id="IPR001283">
    <property type="entry name" value="CRISP-related"/>
</dbReference>
<feature type="chain" id="PRO_5046811683" description="SCP domain-containing protein" evidence="1">
    <location>
        <begin position="25"/>
        <end position="191"/>
    </location>
</feature>
<dbReference type="InterPro" id="IPR002413">
    <property type="entry name" value="V5_allergen-like"/>
</dbReference>
<evidence type="ECO:0000313" key="4">
    <source>
        <dbReference type="Proteomes" id="UP001500238"/>
    </source>
</evidence>
<keyword evidence="4" id="KW-1185">Reference proteome</keyword>
<dbReference type="InterPro" id="IPR014044">
    <property type="entry name" value="CAP_dom"/>
</dbReference>
<dbReference type="Pfam" id="PF00188">
    <property type="entry name" value="CAP"/>
    <property type="match status" value="1"/>
</dbReference>
<dbReference type="PRINTS" id="PR00837">
    <property type="entry name" value="V5TPXLIKE"/>
</dbReference>
<dbReference type="SMART" id="SM00198">
    <property type="entry name" value="SCP"/>
    <property type="match status" value="1"/>
</dbReference>
<accession>A0ABP3T308</accession>
<organism evidence="3 4">
    <name type="scientific">Sphingomonas insulae</name>
    <dbReference type="NCBI Taxonomy" id="424800"/>
    <lineage>
        <taxon>Bacteria</taxon>
        <taxon>Pseudomonadati</taxon>
        <taxon>Pseudomonadota</taxon>
        <taxon>Alphaproteobacteria</taxon>
        <taxon>Sphingomonadales</taxon>
        <taxon>Sphingomonadaceae</taxon>
        <taxon>Sphingomonas</taxon>
    </lineage>
</organism>
<keyword evidence="1" id="KW-0732">Signal</keyword>
<dbReference type="EMBL" id="BAAAES010000008">
    <property type="protein sequence ID" value="GAA0670736.1"/>
    <property type="molecule type" value="Genomic_DNA"/>
</dbReference>
<protein>
    <recommendedName>
        <fullName evidence="2">SCP domain-containing protein</fullName>
    </recommendedName>
</protein>
<name>A0ABP3T308_9SPHN</name>